<organism evidence="2 3">
    <name type="scientific">Aristolochia fimbriata</name>
    <name type="common">White veined hardy Dutchman's pipe vine</name>
    <dbReference type="NCBI Taxonomy" id="158543"/>
    <lineage>
        <taxon>Eukaryota</taxon>
        <taxon>Viridiplantae</taxon>
        <taxon>Streptophyta</taxon>
        <taxon>Embryophyta</taxon>
        <taxon>Tracheophyta</taxon>
        <taxon>Spermatophyta</taxon>
        <taxon>Magnoliopsida</taxon>
        <taxon>Magnoliidae</taxon>
        <taxon>Piperales</taxon>
        <taxon>Aristolochiaceae</taxon>
        <taxon>Aristolochia</taxon>
    </lineage>
</organism>
<evidence type="ECO:0000256" key="1">
    <source>
        <dbReference type="SAM" id="Phobius"/>
    </source>
</evidence>
<accession>A0AAV7FI05</accession>
<keyword evidence="1" id="KW-0472">Membrane</keyword>
<sequence>MRSQKRSKKVVQSEKRAKKVVRFVCHLVGIGAQICGSFFVISLWVEGTPCFCLRTAFRILINELSLICIICDVGQALARVFGGSGPKLNLMGQVVSVRLLGRQMNGIAQTCVRASEYIRSRKESTLKKIF</sequence>
<evidence type="ECO:0000313" key="3">
    <source>
        <dbReference type="Proteomes" id="UP000825729"/>
    </source>
</evidence>
<evidence type="ECO:0000313" key="2">
    <source>
        <dbReference type="EMBL" id="KAG9459887.1"/>
    </source>
</evidence>
<keyword evidence="1" id="KW-1133">Transmembrane helix</keyword>
<dbReference type="AlphaFoldDB" id="A0AAV7FI05"/>
<dbReference type="EMBL" id="JAINDJ010000002">
    <property type="protein sequence ID" value="KAG9459887.1"/>
    <property type="molecule type" value="Genomic_DNA"/>
</dbReference>
<protein>
    <submittedName>
        <fullName evidence="2">Uncharacterized protein</fullName>
    </submittedName>
</protein>
<proteinExistence type="predicted"/>
<comment type="caution">
    <text evidence="2">The sequence shown here is derived from an EMBL/GenBank/DDBJ whole genome shotgun (WGS) entry which is preliminary data.</text>
</comment>
<dbReference type="Proteomes" id="UP000825729">
    <property type="component" value="Unassembled WGS sequence"/>
</dbReference>
<keyword evidence="1" id="KW-0812">Transmembrane</keyword>
<feature type="transmembrane region" description="Helical" evidence="1">
    <location>
        <begin position="20"/>
        <end position="45"/>
    </location>
</feature>
<gene>
    <name evidence="2" type="ORF">H6P81_004395</name>
</gene>
<name>A0AAV7FI05_ARIFI</name>
<keyword evidence="3" id="KW-1185">Reference proteome</keyword>
<reference evidence="2 3" key="1">
    <citation type="submission" date="2021-07" db="EMBL/GenBank/DDBJ databases">
        <title>The Aristolochia fimbriata genome: insights into angiosperm evolution, floral development and chemical biosynthesis.</title>
        <authorList>
            <person name="Jiao Y."/>
        </authorList>
    </citation>
    <scope>NUCLEOTIDE SEQUENCE [LARGE SCALE GENOMIC DNA]</scope>
    <source>
        <strain evidence="2">IBCAS-2021</strain>
        <tissue evidence="2">Leaf</tissue>
    </source>
</reference>